<proteinExistence type="predicted"/>
<dbReference type="AlphaFoldDB" id="X0TN67"/>
<dbReference type="EMBL" id="BARS01014592">
    <property type="protein sequence ID" value="GAF94978.1"/>
    <property type="molecule type" value="Genomic_DNA"/>
</dbReference>
<name>X0TN67_9ZZZZ</name>
<feature type="non-terminal residue" evidence="1">
    <location>
        <position position="1"/>
    </location>
</feature>
<organism evidence="1">
    <name type="scientific">marine sediment metagenome</name>
    <dbReference type="NCBI Taxonomy" id="412755"/>
    <lineage>
        <taxon>unclassified sequences</taxon>
        <taxon>metagenomes</taxon>
        <taxon>ecological metagenomes</taxon>
    </lineage>
</organism>
<reference evidence="1" key="1">
    <citation type="journal article" date="2014" name="Front. Microbiol.">
        <title>High frequency of phylogenetically diverse reductive dehalogenase-homologous genes in deep subseafloor sedimentary metagenomes.</title>
        <authorList>
            <person name="Kawai M."/>
            <person name="Futagami T."/>
            <person name="Toyoda A."/>
            <person name="Takaki Y."/>
            <person name="Nishi S."/>
            <person name="Hori S."/>
            <person name="Arai W."/>
            <person name="Tsubouchi T."/>
            <person name="Morono Y."/>
            <person name="Uchiyama I."/>
            <person name="Ito T."/>
            <person name="Fujiyama A."/>
            <person name="Inagaki F."/>
            <person name="Takami H."/>
        </authorList>
    </citation>
    <scope>NUCLEOTIDE SEQUENCE</scope>
    <source>
        <strain evidence="1">Expedition CK06-06</strain>
    </source>
</reference>
<gene>
    <name evidence="1" type="ORF">S01H1_24472</name>
</gene>
<accession>X0TN67</accession>
<evidence type="ECO:0000313" key="1">
    <source>
        <dbReference type="EMBL" id="GAF94978.1"/>
    </source>
</evidence>
<sequence>GVNQSICKSSDDIQNRREEFVGMPLSTSDISRPAETLLIVDSGYSII</sequence>
<feature type="non-terminal residue" evidence="1">
    <location>
        <position position="47"/>
    </location>
</feature>
<protein>
    <submittedName>
        <fullName evidence="1">Uncharacterized protein</fullName>
    </submittedName>
</protein>
<comment type="caution">
    <text evidence="1">The sequence shown here is derived from an EMBL/GenBank/DDBJ whole genome shotgun (WGS) entry which is preliminary data.</text>
</comment>